<dbReference type="AlphaFoldDB" id="A0A9X9XDZ6"/>
<sequence>MIAMALYAAWCGALWRVRGGAWETLLHLPPGTTTARLATAVIMTLPLLPAFGLPAAAIAPALYLGMVLAGWGDAMDIGRRAGSRWGDAIVMSAWGVVAILPGALVAGALGGQAWPLFVAGVLFGPSYAFTWWWGDMERLPQPRLRGFASGPTEWAEVACGALLGAALWVALP</sequence>
<dbReference type="Proteomes" id="UP001138709">
    <property type="component" value="Unassembled WGS sequence"/>
</dbReference>
<keyword evidence="1" id="KW-1133">Transmembrane helix</keyword>
<name>A0A9X9XDZ6_9PROT</name>
<feature type="transmembrane region" description="Helical" evidence="1">
    <location>
        <begin position="154"/>
        <end position="171"/>
    </location>
</feature>
<accession>A0A9X9XDZ6</accession>
<keyword evidence="1" id="KW-0812">Transmembrane</keyword>
<comment type="caution">
    <text evidence="2">The sequence shown here is derived from an EMBL/GenBank/DDBJ whole genome shotgun (WGS) entry which is preliminary data.</text>
</comment>
<reference evidence="2" key="2">
    <citation type="journal article" date="2021" name="Syst. Appl. Microbiol.">
        <title>Roseomonas hellenica sp. nov., isolated from roots of wild-growing Alkanna tinctoria.</title>
        <authorList>
            <person name="Rat A."/>
            <person name="Naranjo H.D."/>
            <person name="Lebbe L."/>
            <person name="Cnockaert M."/>
            <person name="Krigas N."/>
            <person name="Grigoriadou K."/>
            <person name="Maloupa E."/>
            <person name="Willems A."/>
        </authorList>
    </citation>
    <scope>NUCLEOTIDE SEQUENCE</scope>
    <source>
        <strain evidence="2">LMG 31228</strain>
    </source>
</reference>
<dbReference type="EMBL" id="JAAEDL010000015">
    <property type="protein sequence ID" value="MBR0681932.1"/>
    <property type="molecule type" value="Genomic_DNA"/>
</dbReference>
<feature type="transmembrane region" description="Helical" evidence="1">
    <location>
        <begin position="35"/>
        <end position="64"/>
    </location>
</feature>
<organism evidence="2 3">
    <name type="scientific">Neoroseomonas eburnea</name>
    <dbReference type="NCBI Taxonomy" id="1346889"/>
    <lineage>
        <taxon>Bacteria</taxon>
        <taxon>Pseudomonadati</taxon>
        <taxon>Pseudomonadota</taxon>
        <taxon>Alphaproteobacteria</taxon>
        <taxon>Acetobacterales</taxon>
        <taxon>Acetobacteraceae</taxon>
        <taxon>Neoroseomonas</taxon>
    </lineage>
</organism>
<gene>
    <name evidence="2" type="ORF">GXW74_15665</name>
</gene>
<keyword evidence="1" id="KW-0472">Membrane</keyword>
<proteinExistence type="predicted"/>
<evidence type="ECO:0000313" key="2">
    <source>
        <dbReference type="EMBL" id="MBR0681932.1"/>
    </source>
</evidence>
<dbReference type="RefSeq" id="WP_211847467.1">
    <property type="nucleotide sequence ID" value="NZ_JAAEDL010000015.1"/>
</dbReference>
<feature type="transmembrane region" description="Helical" evidence="1">
    <location>
        <begin position="113"/>
        <end position="133"/>
    </location>
</feature>
<keyword evidence="3" id="KW-1185">Reference proteome</keyword>
<reference evidence="2" key="1">
    <citation type="submission" date="2020-01" db="EMBL/GenBank/DDBJ databases">
        <authorList>
            <person name="Rat A."/>
        </authorList>
    </citation>
    <scope>NUCLEOTIDE SEQUENCE</scope>
    <source>
        <strain evidence="2">LMG 31228</strain>
    </source>
</reference>
<evidence type="ECO:0000256" key="1">
    <source>
        <dbReference type="SAM" id="Phobius"/>
    </source>
</evidence>
<evidence type="ECO:0000313" key="3">
    <source>
        <dbReference type="Proteomes" id="UP001138709"/>
    </source>
</evidence>
<protein>
    <submittedName>
        <fullName evidence="2">Uncharacterized protein</fullName>
    </submittedName>
</protein>
<feature type="transmembrane region" description="Helical" evidence="1">
    <location>
        <begin position="85"/>
        <end position="107"/>
    </location>
</feature>